<proteinExistence type="predicted"/>
<sequence>MFFMAVIAFRAADIASRAGHRVGALNSSPSPERMQWVTQTRRRSASRRAESADGMKRSRRSRDDPADLDNAFERAQARIAADHGLIALA</sequence>
<feature type="region of interest" description="Disordered" evidence="1">
    <location>
        <begin position="22"/>
        <end position="69"/>
    </location>
</feature>
<evidence type="ECO:0000256" key="1">
    <source>
        <dbReference type="SAM" id="MobiDB-lite"/>
    </source>
</evidence>
<dbReference type="EMBL" id="BAAAZP010000101">
    <property type="protein sequence ID" value="GAA3684100.1"/>
    <property type="molecule type" value="Genomic_DNA"/>
</dbReference>
<evidence type="ECO:0000313" key="3">
    <source>
        <dbReference type="Proteomes" id="UP001500902"/>
    </source>
</evidence>
<feature type="compositionally biased region" description="Basic and acidic residues" evidence="1">
    <location>
        <begin position="47"/>
        <end position="69"/>
    </location>
</feature>
<comment type="caution">
    <text evidence="2">The sequence shown here is derived from an EMBL/GenBank/DDBJ whole genome shotgun (WGS) entry which is preliminary data.</text>
</comment>
<organism evidence="2 3">
    <name type="scientific">Nonomuraea antimicrobica</name>
    <dbReference type="NCBI Taxonomy" id="561173"/>
    <lineage>
        <taxon>Bacteria</taxon>
        <taxon>Bacillati</taxon>
        <taxon>Actinomycetota</taxon>
        <taxon>Actinomycetes</taxon>
        <taxon>Streptosporangiales</taxon>
        <taxon>Streptosporangiaceae</taxon>
        <taxon>Nonomuraea</taxon>
    </lineage>
</organism>
<protein>
    <submittedName>
        <fullName evidence="2">Uncharacterized protein</fullName>
    </submittedName>
</protein>
<accession>A0ABP7CD99</accession>
<keyword evidence="3" id="KW-1185">Reference proteome</keyword>
<dbReference type="RefSeq" id="WP_344884722.1">
    <property type="nucleotide sequence ID" value="NZ_BAAAZP010000101.1"/>
</dbReference>
<name>A0ABP7CD99_9ACTN</name>
<dbReference type="Proteomes" id="UP001500902">
    <property type="component" value="Unassembled WGS sequence"/>
</dbReference>
<reference evidence="3" key="1">
    <citation type="journal article" date="2019" name="Int. J. Syst. Evol. Microbiol.">
        <title>The Global Catalogue of Microorganisms (GCM) 10K type strain sequencing project: providing services to taxonomists for standard genome sequencing and annotation.</title>
        <authorList>
            <consortium name="The Broad Institute Genomics Platform"/>
            <consortium name="The Broad Institute Genome Sequencing Center for Infectious Disease"/>
            <person name="Wu L."/>
            <person name="Ma J."/>
        </authorList>
    </citation>
    <scope>NUCLEOTIDE SEQUENCE [LARGE SCALE GENOMIC DNA]</scope>
    <source>
        <strain evidence="3">JCM 16904</strain>
    </source>
</reference>
<gene>
    <name evidence="2" type="ORF">GCM10022224_055920</name>
</gene>
<evidence type="ECO:0000313" key="2">
    <source>
        <dbReference type="EMBL" id="GAA3684100.1"/>
    </source>
</evidence>